<evidence type="ECO:0000256" key="32">
    <source>
        <dbReference type="SAM" id="MobiDB-lite"/>
    </source>
</evidence>
<keyword evidence="9" id="KW-0507">mRNA processing</keyword>
<dbReference type="Gene3D" id="1.20.120.1080">
    <property type="match status" value="1"/>
</dbReference>
<dbReference type="GO" id="GO:0005730">
    <property type="term" value="C:nucleolus"/>
    <property type="evidence" value="ECO:0007669"/>
    <property type="project" value="UniProtKB-SubCell"/>
</dbReference>
<dbReference type="OrthoDB" id="5600252at2759"/>
<dbReference type="FunFam" id="3.30.160.20:FF:000026">
    <property type="entry name" value="ATP-dependent RNA helicase A"/>
    <property type="match status" value="1"/>
</dbReference>
<dbReference type="GO" id="GO:1990904">
    <property type="term" value="C:ribonucleoprotein complex"/>
    <property type="evidence" value="ECO:0007669"/>
    <property type="project" value="TreeGrafter"/>
</dbReference>
<evidence type="ECO:0000256" key="29">
    <source>
        <dbReference type="ARBA" id="ARBA00033216"/>
    </source>
</evidence>
<evidence type="ECO:0000256" key="31">
    <source>
        <dbReference type="PROSITE-ProRule" id="PRU00266"/>
    </source>
</evidence>
<dbReference type="InterPro" id="IPR001650">
    <property type="entry name" value="Helicase_C-like"/>
</dbReference>
<evidence type="ECO:0000256" key="19">
    <source>
        <dbReference type="ARBA" id="ARBA00023015"/>
    </source>
</evidence>
<comment type="subcellular location">
    <subcellularLocation>
        <location evidence="1">Cytoplasm</location>
        <location evidence="1">Cytoskeleton</location>
        <location evidence="1">Microtubule organizing center</location>
        <location evidence="1">Centrosome</location>
    </subcellularLocation>
    <subcellularLocation>
        <location evidence="2">Nucleus</location>
        <location evidence="2">Nucleolus</location>
    </subcellularLocation>
    <subcellularLocation>
        <location evidence="3">Nucleus</location>
        <location evidence="3">Nucleoplasm</location>
    </subcellularLocation>
</comment>
<feature type="domain" description="Helicase ATP-binding" evidence="34">
    <location>
        <begin position="398"/>
        <end position="564"/>
    </location>
</feature>
<protein>
    <recommendedName>
        <fullName evidence="5">RNA helicase</fullName>
        <ecNumber evidence="5">3.6.4.13</ecNumber>
    </recommendedName>
    <alternativeName>
        <fullName evidence="28">DEAH box protein 9</fullName>
    </alternativeName>
    <alternativeName>
        <fullName evidence="29">Nuclear DNA helicase II</fullName>
    </alternativeName>
</protein>
<keyword evidence="24" id="KW-0508">mRNA splicing</keyword>
<dbReference type="CDD" id="cd17972">
    <property type="entry name" value="DEXHc_DHX9"/>
    <property type="match status" value="1"/>
</dbReference>
<dbReference type="SMART" id="SM00490">
    <property type="entry name" value="HELICc"/>
    <property type="match status" value="1"/>
</dbReference>
<comment type="catalytic activity">
    <reaction evidence="30">
        <text>ATP + H2O = ADP + phosphate + H(+)</text>
        <dbReference type="Rhea" id="RHEA:13065"/>
        <dbReference type="ChEBI" id="CHEBI:15377"/>
        <dbReference type="ChEBI" id="CHEBI:15378"/>
        <dbReference type="ChEBI" id="CHEBI:30616"/>
        <dbReference type="ChEBI" id="CHEBI:43474"/>
        <dbReference type="ChEBI" id="CHEBI:456216"/>
        <dbReference type="EC" id="3.6.4.13"/>
    </reaction>
</comment>
<reference evidence="36" key="1">
    <citation type="submission" date="2019-04" db="EMBL/GenBank/DDBJ databases">
        <title>Genome assembly of Zosterops borbonicus 15179.</title>
        <authorList>
            <person name="Leroy T."/>
            <person name="Anselmetti Y."/>
            <person name="Tilak M.-K."/>
            <person name="Nabholz B."/>
        </authorList>
    </citation>
    <scope>NUCLEOTIDE SEQUENCE</scope>
    <source>
        <strain evidence="36">HGM_15179</strain>
        <tissue evidence="36">Muscle</tissue>
    </source>
</reference>
<evidence type="ECO:0000256" key="7">
    <source>
        <dbReference type="ARBA" id="ARBA00022472"/>
    </source>
</evidence>
<dbReference type="Gene3D" id="3.30.160.20">
    <property type="match status" value="2"/>
</dbReference>
<dbReference type="GO" id="GO:0045944">
    <property type="term" value="P:positive regulation of transcription by RNA polymerase II"/>
    <property type="evidence" value="ECO:0007669"/>
    <property type="project" value="TreeGrafter"/>
</dbReference>
<dbReference type="GO" id="GO:0005524">
    <property type="term" value="F:ATP binding"/>
    <property type="evidence" value="ECO:0007669"/>
    <property type="project" value="UniProtKB-KW"/>
</dbReference>
<dbReference type="InterPro" id="IPR011709">
    <property type="entry name" value="DEAD-box_helicase_OB_fold"/>
</dbReference>
<evidence type="ECO:0000256" key="26">
    <source>
        <dbReference type="ARBA" id="ARBA00023212"/>
    </source>
</evidence>
<comment type="similarity">
    <text evidence="4">Belongs to the DEAD box helicase family. DEAH subfamily.</text>
</comment>
<dbReference type="PROSITE" id="PS51192">
    <property type="entry name" value="HELICASE_ATP_BIND_1"/>
    <property type="match status" value="1"/>
</dbReference>
<dbReference type="Pfam" id="PF21010">
    <property type="entry name" value="HA2_C"/>
    <property type="match status" value="1"/>
</dbReference>
<keyword evidence="17" id="KW-0810">Translation regulation</keyword>
<dbReference type="GO" id="GO:0005813">
    <property type="term" value="C:centrosome"/>
    <property type="evidence" value="ECO:0007669"/>
    <property type="project" value="UniProtKB-SubCell"/>
</dbReference>
<evidence type="ECO:0000256" key="8">
    <source>
        <dbReference type="ARBA" id="ARBA00022490"/>
    </source>
</evidence>
<evidence type="ECO:0000256" key="16">
    <source>
        <dbReference type="ARBA" id="ARBA00022840"/>
    </source>
</evidence>
<evidence type="ECO:0000259" key="34">
    <source>
        <dbReference type="PROSITE" id="PS51192"/>
    </source>
</evidence>
<evidence type="ECO:0000256" key="20">
    <source>
        <dbReference type="ARBA" id="ARBA00023125"/>
    </source>
</evidence>
<evidence type="ECO:0000256" key="21">
    <source>
        <dbReference type="ARBA" id="ARBA00023158"/>
    </source>
</evidence>
<evidence type="ECO:0000256" key="10">
    <source>
        <dbReference type="ARBA" id="ARBA00022723"/>
    </source>
</evidence>
<dbReference type="Pfam" id="PF00271">
    <property type="entry name" value="Helicase_C"/>
    <property type="match status" value="1"/>
</dbReference>
<evidence type="ECO:0000256" key="27">
    <source>
        <dbReference type="ARBA" id="ARBA00023242"/>
    </source>
</evidence>
<dbReference type="GO" id="GO:0016887">
    <property type="term" value="F:ATP hydrolysis activity"/>
    <property type="evidence" value="ECO:0007669"/>
    <property type="project" value="TreeGrafter"/>
</dbReference>
<dbReference type="GO" id="GO:0006397">
    <property type="term" value="P:mRNA processing"/>
    <property type="evidence" value="ECO:0007669"/>
    <property type="project" value="UniProtKB-KW"/>
</dbReference>
<dbReference type="PROSITE" id="PS00690">
    <property type="entry name" value="DEAH_ATP_HELICASE"/>
    <property type="match status" value="1"/>
</dbReference>
<dbReference type="Pfam" id="PF07717">
    <property type="entry name" value="OB_NTP_bind"/>
    <property type="match status" value="1"/>
</dbReference>
<evidence type="ECO:0000256" key="14">
    <source>
        <dbReference type="ARBA" id="ARBA00022806"/>
    </source>
</evidence>
<dbReference type="GO" id="GO:0043138">
    <property type="term" value="F:3'-5' DNA helicase activity"/>
    <property type="evidence" value="ECO:0007669"/>
    <property type="project" value="TreeGrafter"/>
</dbReference>
<evidence type="ECO:0000256" key="13">
    <source>
        <dbReference type="ARBA" id="ARBA00022801"/>
    </source>
</evidence>
<evidence type="ECO:0000256" key="2">
    <source>
        <dbReference type="ARBA" id="ARBA00004604"/>
    </source>
</evidence>
<dbReference type="Pfam" id="PF00035">
    <property type="entry name" value="dsrm"/>
    <property type="match status" value="2"/>
</dbReference>
<dbReference type="PANTHER" id="PTHR18934">
    <property type="entry name" value="ATP-DEPENDENT RNA HELICASE"/>
    <property type="match status" value="1"/>
</dbReference>
<dbReference type="PANTHER" id="PTHR18934:SF119">
    <property type="entry name" value="ATP-DEPENDENT RNA HELICASE A"/>
    <property type="match status" value="1"/>
</dbReference>
<evidence type="ECO:0000256" key="9">
    <source>
        <dbReference type="ARBA" id="ARBA00022664"/>
    </source>
</evidence>
<evidence type="ECO:0000259" key="33">
    <source>
        <dbReference type="PROSITE" id="PS50137"/>
    </source>
</evidence>
<dbReference type="GO" id="GO:0046872">
    <property type="term" value="F:metal ion binding"/>
    <property type="evidence" value="ECO:0007669"/>
    <property type="project" value="UniProtKB-KW"/>
</dbReference>
<dbReference type="SMART" id="SM00358">
    <property type="entry name" value="DSRM"/>
    <property type="match status" value="2"/>
</dbReference>
<dbReference type="PROSITE" id="PS51194">
    <property type="entry name" value="HELICASE_CTER"/>
    <property type="match status" value="1"/>
</dbReference>
<proteinExistence type="inferred from homology"/>
<dbReference type="InterPro" id="IPR014720">
    <property type="entry name" value="dsRBD_dom"/>
</dbReference>
<evidence type="ECO:0000256" key="30">
    <source>
        <dbReference type="ARBA" id="ARBA00047984"/>
    </source>
</evidence>
<keyword evidence="6" id="KW-0813">Transport</keyword>
<gene>
    <name evidence="36" type="ORF">HGM15179_004557</name>
</gene>
<evidence type="ECO:0000256" key="15">
    <source>
        <dbReference type="ARBA" id="ARBA00022816"/>
    </source>
</evidence>
<evidence type="ECO:0000256" key="11">
    <source>
        <dbReference type="ARBA" id="ARBA00022737"/>
    </source>
</evidence>
<evidence type="ECO:0000256" key="24">
    <source>
        <dbReference type="ARBA" id="ARBA00023187"/>
    </source>
</evidence>
<keyword evidence="10" id="KW-0479">Metal-binding</keyword>
<evidence type="ECO:0000256" key="6">
    <source>
        <dbReference type="ARBA" id="ARBA00022448"/>
    </source>
</evidence>
<organism evidence="36 37">
    <name type="scientific">Zosterops borbonicus</name>
    <dbReference type="NCBI Taxonomy" id="364589"/>
    <lineage>
        <taxon>Eukaryota</taxon>
        <taxon>Metazoa</taxon>
        <taxon>Chordata</taxon>
        <taxon>Craniata</taxon>
        <taxon>Vertebrata</taxon>
        <taxon>Euteleostomi</taxon>
        <taxon>Archelosauria</taxon>
        <taxon>Archosauria</taxon>
        <taxon>Dinosauria</taxon>
        <taxon>Saurischia</taxon>
        <taxon>Theropoda</taxon>
        <taxon>Coelurosauria</taxon>
        <taxon>Aves</taxon>
        <taxon>Neognathae</taxon>
        <taxon>Neoaves</taxon>
        <taxon>Telluraves</taxon>
        <taxon>Australaves</taxon>
        <taxon>Passeriformes</taxon>
        <taxon>Sylvioidea</taxon>
        <taxon>Zosteropidae</taxon>
        <taxon>Zosterops</taxon>
    </lineage>
</organism>
<dbReference type="EMBL" id="SWJQ01000092">
    <property type="protein sequence ID" value="TRZ22573.1"/>
    <property type="molecule type" value="Genomic_DNA"/>
</dbReference>
<keyword evidence="11" id="KW-0677">Repeat</keyword>
<dbReference type="GO" id="GO:0033679">
    <property type="term" value="F:3'-5' DNA/RNA helicase activity"/>
    <property type="evidence" value="ECO:0007669"/>
    <property type="project" value="InterPro"/>
</dbReference>
<evidence type="ECO:0000256" key="28">
    <source>
        <dbReference type="ARBA" id="ARBA00031576"/>
    </source>
</evidence>
<keyword evidence="15" id="KW-0509">mRNA transport</keyword>
<evidence type="ECO:0000256" key="22">
    <source>
        <dbReference type="ARBA" id="ARBA00023159"/>
    </source>
</evidence>
<keyword evidence="13" id="KW-0378">Hydrolase</keyword>
<evidence type="ECO:0000256" key="18">
    <source>
        <dbReference type="ARBA" id="ARBA00022884"/>
    </source>
</evidence>
<dbReference type="Proteomes" id="UP000796761">
    <property type="component" value="Unassembled WGS sequence"/>
</dbReference>
<evidence type="ECO:0000256" key="3">
    <source>
        <dbReference type="ARBA" id="ARBA00004642"/>
    </source>
</evidence>
<keyword evidence="7" id="KW-0806">Transcription termination</keyword>
<dbReference type="Pfam" id="PF04408">
    <property type="entry name" value="WHD_HA2"/>
    <property type="match status" value="1"/>
</dbReference>
<dbReference type="GO" id="GO:0008380">
    <property type="term" value="P:RNA splicing"/>
    <property type="evidence" value="ECO:0007669"/>
    <property type="project" value="UniProtKB-KW"/>
</dbReference>
<dbReference type="GO" id="GO:0050684">
    <property type="term" value="P:regulation of mRNA processing"/>
    <property type="evidence" value="ECO:0007669"/>
    <property type="project" value="TreeGrafter"/>
</dbReference>
<keyword evidence="20" id="KW-0238">DNA-binding</keyword>
<dbReference type="GO" id="GO:0003724">
    <property type="term" value="F:RNA helicase activity"/>
    <property type="evidence" value="ECO:0007669"/>
    <property type="project" value="UniProtKB-EC"/>
</dbReference>
<dbReference type="GO" id="GO:0003725">
    <property type="term" value="F:double-stranded RNA binding"/>
    <property type="evidence" value="ECO:0007669"/>
    <property type="project" value="InterPro"/>
</dbReference>
<evidence type="ECO:0000259" key="35">
    <source>
        <dbReference type="PROSITE" id="PS51194"/>
    </source>
</evidence>
<keyword evidence="22" id="KW-0010">Activator</keyword>
<keyword evidence="27" id="KW-0539">Nucleus</keyword>
<evidence type="ECO:0000256" key="12">
    <source>
        <dbReference type="ARBA" id="ARBA00022741"/>
    </source>
</evidence>
<dbReference type="InterPro" id="IPR027417">
    <property type="entry name" value="P-loop_NTPase"/>
</dbReference>
<dbReference type="InterPro" id="IPR007502">
    <property type="entry name" value="Helicase-assoc_dom"/>
</dbReference>
<evidence type="ECO:0000313" key="37">
    <source>
        <dbReference type="Proteomes" id="UP000796761"/>
    </source>
</evidence>
<keyword evidence="25" id="KW-0464">Manganese</keyword>
<feature type="region of interest" description="Disordered" evidence="32">
    <location>
        <begin position="124"/>
        <end position="143"/>
    </location>
</feature>
<dbReference type="Pfam" id="PF00270">
    <property type="entry name" value="DEAD"/>
    <property type="match status" value="1"/>
</dbReference>
<feature type="domain" description="DRBM" evidence="33">
    <location>
        <begin position="181"/>
        <end position="253"/>
    </location>
</feature>
<dbReference type="CDD" id="cd19855">
    <property type="entry name" value="DSRM_DHX9_rpt2"/>
    <property type="match status" value="1"/>
</dbReference>
<feature type="domain" description="DRBM" evidence="33">
    <location>
        <begin position="3"/>
        <end position="71"/>
    </location>
</feature>
<dbReference type="InterPro" id="IPR048333">
    <property type="entry name" value="HA2_WH"/>
</dbReference>
<keyword evidence="18 31" id="KW-0694">RNA-binding</keyword>
<evidence type="ECO:0000256" key="23">
    <source>
        <dbReference type="ARBA" id="ARBA00023163"/>
    </source>
</evidence>
<dbReference type="Gene3D" id="3.40.50.300">
    <property type="entry name" value="P-loop containing nucleotide triphosphate hydrolases"/>
    <property type="match status" value="2"/>
</dbReference>
<dbReference type="AlphaFoldDB" id="A0A8K1GQM8"/>
<dbReference type="CDD" id="cd18791">
    <property type="entry name" value="SF2_C_RHA"/>
    <property type="match status" value="1"/>
</dbReference>
<accession>A0A8K1GQM8</accession>
<keyword evidence="19" id="KW-0805">Transcription regulation</keyword>
<dbReference type="FunFam" id="3.30.160.20:FF:000028">
    <property type="entry name" value="ATP-dependent RNA helicase A"/>
    <property type="match status" value="1"/>
</dbReference>
<dbReference type="GO" id="GO:0006417">
    <property type="term" value="P:regulation of translation"/>
    <property type="evidence" value="ECO:0007669"/>
    <property type="project" value="UniProtKB-KW"/>
</dbReference>
<evidence type="ECO:0000256" key="17">
    <source>
        <dbReference type="ARBA" id="ARBA00022845"/>
    </source>
</evidence>
<dbReference type="FunFam" id="1.20.120.1080:FF:000006">
    <property type="entry name" value="ATP-dependent RNA helicase A protein"/>
    <property type="match status" value="1"/>
</dbReference>
<name>A0A8K1GQM8_9PASS</name>
<dbReference type="SMART" id="SM00487">
    <property type="entry name" value="DEXDc"/>
    <property type="match status" value="1"/>
</dbReference>
<evidence type="ECO:0000256" key="4">
    <source>
        <dbReference type="ARBA" id="ARBA00008792"/>
    </source>
</evidence>
<evidence type="ECO:0000256" key="25">
    <source>
        <dbReference type="ARBA" id="ARBA00023211"/>
    </source>
</evidence>
<keyword evidence="16" id="KW-0067">ATP-binding</keyword>
<keyword evidence="12" id="KW-0547">Nucleotide-binding</keyword>
<dbReference type="InterPro" id="IPR044447">
    <property type="entry name" value="DHX9_DEXHc"/>
</dbReference>
<keyword evidence="37" id="KW-1185">Reference proteome</keyword>
<dbReference type="GO" id="GO:0003677">
    <property type="term" value="F:DNA binding"/>
    <property type="evidence" value="ECO:0007669"/>
    <property type="project" value="UniProtKB-KW"/>
</dbReference>
<feature type="domain" description="Helicase C-terminal" evidence="35">
    <location>
        <begin position="636"/>
        <end position="809"/>
    </location>
</feature>
<keyword evidence="14" id="KW-0347">Helicase</keyword>
<keyword evidence="8" id="KW-0963">Cytoplasm</keyword>
<dbReference type="EC" id="3.6.4.13" evidence="5"/>
<dbReference type="InterPro" id="IPR014001">
    <property type="entry name" value="Helicase_ATP-bd"/>
</dbReference>
<evidence type="ECO:0000256" key="5">
    <source>
        <dbReference type="ARBA" id="ARBA00012552"/>
    </source>
</evidence>
<evidence type="ECO:0000313" key="36">
    <source>
        <dbReference type="EMBL" id="TRZ22573.1"/>
    </source>
</evidence>
<keyword evidence="26" id="KW-0206">Cytoskeleton</keyword>
<keyword evidence="23" id="KW-0804">Transcription</keyword>
<sequence length="1176" mass="131983">MGDVKNFLYAWCGRRRVMPAYEIRAAGGRGRQTFLCEVRVEGFNYVGMGNSTNKKDAQSNAARDFINFLVRANEMKKDEVPAFGPAAGDIPTGGQEAARNVTGSSSAVGGPLPPHLLLKSEVVDNGPGAAPGNSGSHGAQWDRGANLQDYYSRKEEQEMQETTESEVDLNADLHGGWTLENAKARLNQFFQKEKMQEDYKYIEMGPDHNRSFNAEMTIYVKQLGRRIYSCEHGSNKKLAAQSCALSLVRQLYHLGVIEPYSGQTKKKGESLEPYEVSLSSDLENHLQKTVRELSLEIVPSPEDPSNPVLINVGKLAHFEPSQRQNHMGVVPWSPPHSNWNPWTGCNIDEGPLANLTPEQISMDLKSDFLYRLEQDQELQRIQEEREALPLKNFESEILDAIHHNSVVVIRGATGCGKTTQVPQYILDEYIRTNRAAECNIVVTQPRRISAVSVAERVAYERGEEPGQSCGYSVRFESVLPRPHASIMFCTVGVLLRKVETGIRGISHVIVDEIHERDINTDFLLVVLRDVVQVYPEIRVVLMSATIDTSMFCEYFFNCPIIEVYGRTFPVQDYFLEDCIQMTQFIPPPKEKKKKEKDEEGAEDDDANCNLICSDEYGPETKHSMAQLNERETSFELIEALLIYIRTLNVPGAVLVFLPGWNLIYTMQKHLEMNPRFGGHQYRILPLHSQIPLEEQRRVFDPVPPGVTKVILSTSIAETSITINDVVFVIDSCKQKVKLFTAHNNMTNYATVWASKTNLEQRKGRAGRVRAGFCFHLCSRARFDRLQTHMTPEMFRTPLHEVALSIKLLRLGGIGPFLAKAIEPPPLDAVIEAERTLRELDALDSNDELTPLGRILAKLPIEPRLGKMMIMGCIFYVGDAVCTISAATCFPEPFINEGKRLGYVHRNFAGTRYSDHVALLSVFQAWDDARMGGEEAEKRFCEHKRLSMATLRMTWEAKVQLKDILISCGFPEECLMTQPFNNTGPDNNLDVVISLLAFGVYPNVCYHKEKRKILTTEGHNALIHKSSVNCPFSSQDIKYPSPFFVFGEKIRTRAISAKTMTLVSPLQLLLFASKKVLSDGELILVDDWIKLRMPHTAAACITALRAAMEALVVEVTKDPGIIRQLDPAYERMLNVIRQLSRPAAAGLALTPASARNVHVHTITPVLVHKASTSGREY</sequence>
<dbReference type="InterPro" id="IPR011545">
    <property type="entry name" value="DEAD/DEAH_box_helicase_dom"/>
</dbReference>
<dbReference type="GO" id="GO:0051028">
    <property type="term" value="P:mRNA transport"/>
    <property type="evidence" value="ECO:0007669"/>
    <property type="project" value="UniProtKB-KW"/>
</dbReference>
<dbReference type="GO" id="GO:0005654">
    <property type="term" value="C:nucleoplasm"/>
    <property type="evidence" value="ECO:0007669"/>
    <property type="project" value="UniProtKB-SubCell"/>
</dbReference>
<comment type="caution">
    <text evidence="36">The sequence shown here is derived from an EMBL/GenBank/DDBJ whole genome shotgun (WGS) entry which is preliminary data.</text>
</comment>
<dbReference type="SMART" id="SM00847">
    <property type="entry name" value="HA2"/>
    <property type="match status" value="1"/>
</dbReference>
<evidence type="ECO:0000256" key="1">
    <source>
        <dbReference type="ARBA" id="ARBA00004300"/>
    </source>
</evidence>
<dbReference type="GO" id="GO:0006353">
    <property type="term" value="P:DNA-templated transcription termination"/>
    <property type="evidence" value="ECO:0007669"/>
    <property type="project" value="UniProtKB-KW"/>
</dbReference>
<dbReference type="SUPFAM" id="SSF54768">
    <property type="entry name" value="dsRNA-binding domain-like"/>
    <property type="match status" value="2"/>
</dbReference>
<dbReference type="PROSITE" id="PS50137">
    <property type="entry name" value="DS_RBD"/>
    <property type="match status" value="2"/>
</dbReference>
<dbReference type="FunFam" id="3.40.50.300:FF:000284">
    <property type="entry name" value="probable ATP-dependent RNA helicase YTHDC2"/>
    <property type="match status" value="1"/>
</dbReference>
<dbReference type="SUPFAM" id="SSF52540">
    <property type="entry name" value="P-loop containing nucleoside triphosphate hydrolases"/>
    <property type="match status" value="1"/>
</dbReference>
<dbReference type="FunFam" id="3.40.50.300:FF:000677">
    <property type="entry name" value="ATP-dependent RNA helicase A"/>
    <property type="match status" value="1"/>
</dbReference>
<dbReference type="InterPro" id="IPR044445">
    <property type="entry name" value="DHX9_DSRM_1"/>
</dbReference>
<dbReference type="InterPro" id="IPR044446">
    <property type="entry name" value="DHX9_DSRM_2"/>
</dbReference>
<dbReference type="CDD" id="cd19854">
    <property type="entry name" value="DSRM_DHX9_rpt1"/>
    <property type="match status" value="1"/>
</dbReference>
<dbReference type="GO" id="GO:0031047">
    <property type="term" value="P:regulatory ncRNA-mediated gene silencing"/>
    <property type="evidence" value="ECO:0007669"/>
    <property type="project" value="UniProtKB-KW"/>
</dbReference>
<dbReference type="InterPro" id="IPR002464">
    <property type="entry name" value="DNA/RNA_helicase_DEAH_CS"/>
</dbReference>
<keyword evidence="21" id="KW-0943">RNA-mediated gene silencing</keyword>